<comment type="caution">
    <text evidence="8">The sequence shown here is derived from an EMBL/GenBank/DDBJ whole genome shotgun (WGS) entry which is preliminary data.</text>
</comment>
<comment type="similarity">
    <text evidence="2">Belongs to the Nudix hydrolase family.</text>
</comment>
<evidence type="ECO:0000313" key="9">
    <source>
        <dbReference type="Proteomes" id="UP000251144"/>
    </source>
</evidence>
<dbReference type="Gene3D" id="3.90.79.10">
    <property type="entry name" value="Nucleoside Triphosphate Pyrophosphohydrolase"/>
    <property type="match status" value="1"/>
</dbReference>
<dbReference type="InterPro" id="IPR015797">
    <property type="entry name" value="NUDIX_hydrolase-like_dom_sf"/>
</dbReference>
<feature type="compositionally biased region" description="Basic and acidic residues" evidence="6">
    <location>
        <begin position="640"/>
        <end position="654"/>
    </location>
</feature>
<keyword evidence="3" id="KW-0479">Metal-binding</keyword>
<dbReference type="GO" id="GO:0005737">
    <property type="term" value="C:cytoplasm"/>
    <property type="evidence" value="ECO:0007669"/>
    <property type="project" value="TreeGrafter"/>
</dbReference>
<organism evidence="8 9">
    <name type="scientific">Faecalibacterium prausnitzii</name>
    <dbReference type="NCBI Taxonomy" id="853"/>
    <lineage>
        <taxon>Bacteria</taxon>
        <taxon>Bacillati</taxon>
        <taxon>Bacillota</taxon>
        <taxon>Clostridia</taxon>
        <taxon>Eubacteriales</taxon>
        <taxon>Oscillospiraceae</taxon>
        <taxon>Faecalibacterium</taxon>
    </lineage>
</organism>
<evidence type="ECO:0000313" key="8">
    <source>
        <dbReference type="EMBL" id="RAW52503.1"/>
    </source>
</evidence>
<dbReference type="GO" id="GO:0016818">
    <property type="term" value="F:hydrolase activity, acting on acid anhydrides, in phosphorus-containing anhydrides"/>
    <property type="evidence" value="ECO:0007669"/>
    <property type="project" value="TreeGrafter"/>
</dbReference>
<protein>
    <recommendedName>
        <fullName evidence="7">Nudix hydrolase domain-containing protein</fullName>
    </recommendedName>
</protein>
<feature type="domain" description="Nudix hydrolase" evidence="7">
    <location>
        <begin position="470"/>
        <end position="604"/>
    </location>
</feature>
<feature type="region of interest" description="Disordered" evidence="6">
    <location>
        <begin position="619"/>
        <end position="665"/>
    </location>
</feature>
<evidence type="ECO:0000256" key="3">
    <source>
        <dbReference type="ARBA" id="ARBA00022723"/>
    </source>
</evidence>
<evidence type="ECO:0000256" key="6">
    <source>
        <dbReference type="SAM" id="MobiDB-lite"/>
    </source>
</evidence>
<evidence type="ECO:0000256" key="2">
    <source>
        <dbReference type="ARBA" id="ARBA00005582"/>
    </source>
</evidence>
<gene>
    <name evidence="8" type="ORF">C4N26_12440</name>
</gene>
<dbReference type="Pfam" id="PF00293">
    <property type="entry name" value="NUDIX"/>
    <property type="match status" value="1"/>
</dbReference>
<keyword evidence="5" id="KW-0460">Magnesium</keyword>
<dbReference type="PROSITE" id="PS00893">
    <property type="entry name" value="NUDIX_BOX"/>
    <property type="match status" value="1"/>
</dbReference>
<accession>A0A329TUA0</accession>
<evidence type="ECO:0000256" key="5">
    <source>
        <dbReference type="ARBA" id="ARBA00022842"/>
    </source>
</evidence>
<dbReference type="InterPro" id="IPR024459">
    <property type="entry name" value="Acb1-like_N"/>
</dbReference>
<proteinExistence type="inferred from homology"/>
<dbReference type="Pfam" id="PF06381">
    <property type="entry name" value="Phage_portal_3"/>
    <property type="match status" value="1"/>
</dbReference>
<dbReference type="PANTHER" id="PTHR43758">
    <property type="entry name" value="7,8-DIHYDRO-8-OXOGUANINE TRIPHOSPHATASE"/>
    <property type="match status" value="1"/>
</dbReference>
<feature type="compositionally biased region" description="Basic and acidic residues" evidence="6">
    <location>
        <begin position="620"/>
        <end position="631"/>
    </location>
</feature>
<feature type="compositionally biased region" description="Polar residues" evidence="6">
    <location>
        <begin position="655"/>
        <end position="665"/>
    </location>
</feature>
<evidence type="ECO:0000256" key="1">
    <source>
        <dbReference type="ARBA" id="ARBA00001946"/>
    </source>
</evidence>
<dbReference type="PROSITE" id="PS51462">
    <property type="entry name" value="NUDIX"/>
    <property type="match status" value="1"/>
</dbReference>
<dbReference type="InterPro" id="IPR000086">
    <property type="entry name" value="NUDIX_hydrolase_dom"/>
</dbReference>
<dbReference type="GO" id="GO:0046872">
    <property type="term" value="F:metal ion binding"/>
    <property type="evidence" value="ECO:0007669"/>
    <property type="project" value="UniProtKB-KW"/>
</dbReference>
<dbReference type="InterPro" id="IPR020084">
    <property type="entry name" value="NUDIX_hydrolase_CS"/>
</dbReference>
<keyword evidence="4" id="KW-0378">Hydrolase</keyword>
<dbReference type="SUPFAM" id="SSF55811">
    <property type="entry name" value="Nudix"/>
    <property type="match status" value="1"/>
</dbReference>
<dbReference type="EMBL" id="PRLB01000015">
    <property type="protein sequence ID" value="RAW52503.1"/>
    <property type="molecule type" value="Genomic_DNA"/>
</dbReference>
<evidence type="ECO:0000256" key="4">
    <source>
        <dbReference type="ARBA" id="ARBA00022801"/>
    </source>
</evidence>
<evidence type="ECO:0000259" key="7">
    <source>
        <dbReference type="PROSITE" id="PS51462"/>
    </source>
</evidence>
<dbReference type="RefSeq" id="WP_158401580.1">
    <property type="nucleotide sequence ID" value="NZ_PRLB01000015.1"/>
</dbReference>
<dbReference type="Proteomes" id="UP000251144">
    <property type="component" value="Unassembled WGS sequence"/>
</dbReference>
<sequence>MKKVIPGKIKTQLRLDGYYNVLNKYGTQHDSTEYYQWASGSAVSDTELADLYAGNGLFSTIIDAPADDATKNGIDLGIKDKDLQKQIDNHLQTIRYQSKFAKALRWARLFGGAAVVMLVDDGRLLQNPLNWRDVHGVEELLVYGRNEMYPLWVNGYENNPDDEDYRRGGTGIPEYYQVNSVYGNYVVHSSRCLVFHNSDIPESSTMANLYRTWGIPEYLRIREELRNASIGPGYSIRLLERLSMVTYKMKNLAGVLSTADGEDTVLQRMEMLDLARNLLNMVIIDADGEDVGVQSLSVAGVKDILDNACAMLSAVSHIPQTRLFGRSPAGENATGESDLENYKEFVGGLQNGDLRDNTRTLVELILRGMVWNREVKEIPEYTVTYKSAWSPSDDEKAAQDQAAAAAQLTRAQTAGTYVTNGIVEAEEVRRAMVRDEQFDPENILTEADIHQDWGLGGADTQQEAADSQQQNAADASGFVTDEGDCGYVAGFVVQDGKILCGRRSDGQGWCGPGGHIEPKETPGVAFRREAKEEFGIDVGNITYLGNCKGKPEEILPVQIYRVNDYAGIPVCDQEEMFTATWFTPEQILAQEVPGGLVFDPFRRSVEEYLEQLGLTLDDFDPSKHKRDEDGKFSSMGNTTSKDELGKEKSSKDLNDSQSHAKINSNAVSAKGANAFKVKGFPNKQKLNNHWQNGRTHAAEYAPDGITTKEQYEKRAVQLLESPCGNGIKGYKTKDGLICRYDSKKNDFAKGSPEKGVRTMFKPDDGEEYYRRRLEAEGIENDE</sequence>
<reference evidence="8 9" key="1">
    <citation type="submission" date="2018-02" db="EMBL/GenBank/DDBJ databases">
        <title>Complete genome sequencing of Faecalibacterium prausnitzii strains isolated from the human gut.</title>
        <authorList>
            <person name="Fitzgerald B.C."/>
            <person name="Shkoporov A.N."/>
            <person name="Ross P.R."/>
            <person name="Hill C."/>
        </authorList>
    </citation>
    <scope>NUCLEOTIDE SEQUENCE [LARGE SCALE GENOMIC DNA]</scope>
    <source>
        <strain evidence="8 9">APC942/32-1</strain>
    </source>
</reference>
<name>A0A329TUA0_9FIRM</name>
<dbReference type="PANTHER" id="PTHR43758:SF8">
    <property type="entry name" value="8-OXO-DGTP DIPHOSPHATASE YTKD-RELATED"/>
    <property type="match status" value="1"/>
</dbReference>
<dbReference type="AlphaFoldDB" id="A0A329TUA0"/>
<comment type="cofactor">
    <cofactor evidence="1">
        <name>Mg(2+)</name>
        <dbReference type="ChEBI" id="CHEBI:18420"/>
    </cofactor>
</comment>
<dbReference type="OrthoDB" id="9813146at2"/>